<keyword evidence="7" id="KW-0472">Membrane</keyword>
<sequence length="321" mass="35770">MNPTQSELPGQSSKDVIKRRYDVERSCIRCHERKVRCDRANPCSNCLRAKIPCRYPGPERTKRRSQKKSTARTDQFGPRLAMLERAIATLTQQASGERDRLAHTSSSTVSTEQTPENTYTHTHASRGSPNEGLLVKEGTSTRYMDESLFMQLLEKSELRSAIDSPTSSDGSLRVSSSFDGLISKPQGSTDISSLYPSRGQARQLWQIYLNNVDALIKILHVPSIQPVIFAAINKPKGAPADLNALIFAIFFAAVTTLSSEETQMVLGSSRYSAVEAYRRGLEVSLHRASFLDSPTLHSIQAMAIYLVSINLSVWLMLWLPY</sequence>
<dbReference type="EMBL" id="JAQJAN010000013">
    <property type="protein sequence ID" value="KAJ5712600.1"/>
    <property type="molecule type" value="Genomic_DNA"/>
</dbReference>
<dbReference type="Pfam" id="PF00172">
    <property type="entry name" value="Zn_clus"/>
    <property type="match status" value="1"/>
</dbReference>
<dbReference type="SMART" id="SM00066">
    <property type="entry name" value="GAL4"/>
    <property type="match status" value="1"/>
</dbReference>
<comment type="subcellular location">
    <subcellularLocation>
        <location evidence="1">Nucleus</location>
    </subcellularLocation>
</comment>
<dbReference type="PANTHER" id="PTHR31001:SF57">
    <property type="entry name" value="ZN(II)2CYS6 TRANSCRIPTION FACTOR (EUROFUNG)"/>
    <property type="match status" value="1"/>
</dbReference>
<organism evidence="9 10">
    <name type="scientific">Penicillium malachiteum</name>
    <dbReference type="NCBI Taxonomy" id="1324776"/>
    <lineage>
        <taxon>Eukaryota</taxon>
        <taxon>Fungi</taxon>
        <taxon>Dikarya</taxon>
        <taxon>Ascomycota</taxon>
        <taxon>Pezizomycotina</taxon>
        <taxon>Eurotiomycetes</taxon>
        <taxon>Eurotiomycetidae</taxon>
        <taxon>Eurotiales</taxon>
        <taxon>Aspergillaceae</taxon>
        <taxon>Penicillium</taxon>
    </lineage>
</organism>
<name>A0AAD6HG59_9EURO</name>
<protein>
    <submittedName>
        <fullName evidence="9">C6 transcription factor</fullName>
    </submittedName>
</protein>
<feature type="domain" description="Zn(2)-C6 fungal-type" evidence="8">
    <location>
        <begin position="26"/>
        <end position="55"/>
    </location>
</feature>
<dbReference type="GO" id="GO:0003677">
    <property type="term" value="F:DNA binding"/>
    <property type="evidence" value="ECO:0007669"/>
    <property type="project" value="UniProtKB-KW"/>
</dbReference>
<dbReference type="Gene3D" id="4.10.240.10">
    <property type="entry name" value="Zn(2)-C6 fungal-type DNA-binding domain"/>
    <property type="match status" value="1"/>
</dbReference>
<dbReference type="CDD" id="cd00067">
    <property type="entry name" value="GAL4"/>
    <property type="match status" value="1"/>
</dbReference>
<dbReference type="PROSITE" id="PS50048">
    <property type="entry name" value="ZN2_CY6_FUNGAL_2"/>
    <property type="match status" value="1"/>
</dbReference>
<dbReference type="PROSITE" id="PS00463">
    <property type="entry name" value="ZN2_CY6_FUNGAL_1"/>
    <property type="match status" value="1"/>
</dbReference>
<reference evidence="9" key="2">
    <citation type="submission" date="2023-01" db="EMBL/GenBank/DDBJ databases">
        <authorList>
            <person name="Petersen C."/>
        </authorList>
    </citation>
    <scope>NUCLEOTIDE SEQUENCE</scope>
    <source>
        <strain evidence="9">IBT 17514</strain>
    </source>
</reference>
<evidence type="ECO:0000256" key="2">
    <source>
        <dbReference type="ARBA" id="ARBA00023015"/>
    </source>
</evidence>
<evidence type="ECO:0000313" key="9">
    <source>
        <dbReference type="EMBL" id="KAJ5712600.1"/>
    </source>
</evidence>
<feature type="compositionally biased region" description="Polar residues" evidence="6">
    <location>
        <begin position="103"/>
        <end position="128"/>
    </location>
</feature>
<feature type="region of interest" description="Disordered" evidence="6">
    <location>
        <begin position="54"/>
        <end position="76"/>
    </location>
</feature>
<dbReference type="SUPFAM" id="SSF57701">
    <property type="entry name" value="Zn2/Cys6 DNA-binding domain"/>
    <property type="match status" value="1"/>
</dbReference>
<dbReference type="InterPro" id="IPR001138">
    <property type="entry name" value="Zn2Cys6_DnaBD"/>
</dbReference>
<dbReference type="AlphaFoldDB" id="A0AAD6HG59"/>
<evidence type="ECO:0000256" key="5">
    <source>
        <dbReference type="ARBA" id="ARBA00023242"/>
    </source>
</evidence>
<dbReference type="Proteomes" id="UP001215712">
    <property type="component" value="Unassembled WGS sequence"/>
</dbReference>
<accession>A0AAD6HG59</accession>
<dbReference type="CDD" id="cd12148">
    <property type="entry name" value="fungal_TF_MHR"/>
    <property type="match status" value="1"/>
</dbReference>
<evidence type="ECO:0000256" key="3">
    <source>
        <dbReference type="ARBA" id="ARBA00023125"/>
    </source>
</evidence>
<feature type="compositionally biased region" description="Basic residues" evidence="6">
    <location>
        <begin position="61"/>
        <end position="70"/>
    </location>
</feature>
<feature type="transmembrane region" description="Helical" evidence="7">
    <location>
        <begin position="299"/>
        <end position="319"/>
    </location>
</feature>
<feature type="region of interest" description="Disordered" evidence="6">
    <location>
        <begin position="91"/>
        <end position="134"/>
    </location>
</feature>
<reference evidence="9" key="1">
    <citation type="journal article" date="2023" name="IMA Fungus">
        <title>Comparative genomic study of the Penicillium genus elucidates a diverse pangenome and 15 lateral gene transfer events.</title>
        <authorList>
            <person name="Petersen C."/>
            <person name="Sorensen T."/>
            <person name="Nielsen M.R."/>
            <person name="Sondergaard T.E."/>
            <person name="Sorensen J.L."/>
            <person name="Fitzpatrick D.A."/>
            <person name="Frisvad J.C."/>
            <person name="Nielsen K.L."/>
        </authorList>
    </citation>
    <scope>NUCLEOTIDE SEQUENCE</scope>
    <source>
        <strain evidence="9">IBT 17514</strain>
    </source>
</reference>
<proteinExistence type="predicted"/>
<evidence type="ECO:0000313" key="10">
    <source>
        <dbReference type="Proteomes" id="UP001215712"/>
    </source>
</evidence>
<evidence type="ECO:0000259" key="8">
    <source>
        <dbReference type="PROSITE" id="PS50048"/>
    </source>
</evidence>
<evidence type="ECO:0000256" key="4">
    <source>
        <dbReference type="ARBA" id="ARBA00023163"/>
    </source>
</evidence>
<dbReference type="InterPro" id="IPR050613">
    <property type="entry name" value="Sec_Metabolite_Reg"/>
</dbReference>
<keyword evidence="4" id="KW-0804">Transcription</keyword>
<dbReference type="InterPro" id="IPR036864">
    <property type="entry name" value="Zn2-C6_fun-type_DNA-bd_sf"/>
</dbReference>
<keyword evidence="7" id="KW-0812">Transmembrane</keyword>
<dbReference type="GO" id="GO:0008270">
    <property type="term" value="F:zinc ion binding"/>
    <property type="evidence" value="ECO:0007669"/>
    <property type="project" value="InterPro"/>
</dbReference>
<evidence type="ECO:0000256" key="1">
    <source>
        <dbReference type="ARBA" id="ARBA00004123"/>
    </source>
</evidence>
<dbReference type="GO" id="GO:0000981">
    <property type="term" value="F:DNA-binding transcription factor activity, RNA polymerase II-specific"/>
    <property type="evidence" value="ECO:0007669"/>
    <property type="project" value="InterPro"/>
</dbReference>
<dbReference type="PANTHER" id="PTHR31001">
    <property type="entry name" value="UNCHARACTERIZED TRANSCRIPTIONAL REGULATORY PROTEIN"/>
    <property type="match status" value="1"/>
</dbReference>
<keyword evidence="5" id="KW-0539">Nucleus</keyword>
<gene>
    <name evidence="9" type="ORF">N7493_009068</name>
</gene>
<keyword evidence="7" id="KW-1133">Transmembrane helix</keyword>
<comment type="caution">
    <text evidence="9">The sequence shown here is derived from an EMBL/GenBank/DDBJ whole genome shotgun (WGS) entry which is preliminary data.</text>
</comment>
<evidence type="ECO:0000256" key="7">
    <source>
        <dbReference type="SAM" id="Phobius"/>
    </source>
</evidence>
<keyword evidence="2" id="KW-0805">Transcription regulation</keyword>
<keyword evidence="3" id="KW-0238">DNA-binding</keyword>
<evidence type="ECO:0000256" key="6">
    <source>
        <dbReference type="SAM" id="MobiDB-lite"/>
    </source>
</evidence>
<dbReference type="GO" id="GO:0005634">
    <property type="term" value="C:nucleus"/>
    <property type="evidence" value="ECO:0007669"/>
    <property type="project" value="UniProtKB-SubCell"/>
</dbReference>
<keyword evidence="10" id="KW-1185">Reference proteome</keyword>